<evidence type="ECO:0000313" key="7">
    <source>
        <dbReference type="EMBL" id="RFM26289.1"/>
    </source>
</evidence>
<dbReference type="Proteomes" id="UP000261284">
    <property type="component" value="Unassembled WGS sequence"/>
</dbReference>
<evidence type="ECO:0000256" key="2">
    <source>
        <dbReference type="ARBA" id="ARBA00023015"/>
    </source>
</evidence>
<proteinExistence type="inferred from homology"/>
<keyword evidence="8" id="KW-1185">Reference proteome</keyword>
<dbReference type="InterPro" id="IPR013324">
    <property type="entry name" value="RNA_pol_sigma_r3/r4-like"/>
</dbReference>
<dbReference type="Pfam" id="PF04542">
    <property type="entry name" value="Sigma70_r2"/>
    <property type="match status" value="1"/>
</dbReference>
<evidence type="ECO:0000256" key="3">
    <source>
        <dbReference type="ARBA" id="ARBA00023082"/>
    </source>
</evidence>
<gene>
    <name evidence="7" type="ORF">DXN05_20485</name>
</gene>
<evidence type="ECO:0000313" key="8">
    <source>
        <dbReference type="Proteomes" id="UP000261284"/>
    </source>
</evidence>
<name>A0A3E1NE98_9BACT</name>
<evidence type="ECO:0000256" key="1">
    <source>
        <dbReference type="ARBA" id="ARBA00010641"/>
    </source>
</evidence>
<dbReference type="SUPFAM" id="SSF88946">
    <property type="entry name" value="Sigma2 domain of RNA polymerase sigma factors"/>
    <property type="match status" value="1"/>
</dbReference>
<dbReference type="Pfam" id="PF08281">
    <property type="entry name" value="Sigma70_r4_2"/>
    <property type="match status" value="1"/>
</dbReference>
<keyword evidence="2" id="KW-0805">Transcription regulation</keyword>
<dbReference type="GO" id="GO:0003677">
    <property type="term" value="F:DNA binding"/>
    <property type="evidence" value="ECO:0007669"/>
    <property type="project" value="InterPro"/>
</dbReference>
<dbReference type="GO" id="GO:0016987">
    <property type="term" value="F:sigma factor activity"/>
    <property type="evidence" value="ECO:0007669"/>
    <property type="project" value="UniProtKB-KW"/>
</dbReference>
<evidence type="ECO:0000256" key="4">
    <source>
        <dbReference type="ARBA" id="ARBA00023163"/>
    </source>
</evidence>
<dbReference type="NCBIfam" id="TIGR02937">
    <property type="entry name" value="sigma70-ECF"/>
    <property type="match status" value="1"/>
</dbReference>
<dbReference type="InterPro" id="IPR036388">
    <property type="entry name" value="WH-like_DNA-bd_sf"/>
</dbReference>
<dbReference type="Gene3D" id="1.10.1740.10">
    <property type="match status" value="1"/>
</dbReference>
<dbReference type="InterPro" id="IPR013325">
    <property type="entry name" value="RNA_pol_sigma_r2"/>
</dbReference>
<feature type="domain" description="RNA polymerase sigma factor 70 region 4 type 2" evidence="6">
    <location>
        <begin position="118"/>
        <end position="167"/>
    </location>
</feature>
<protein>
    <submittedName>
        <fullName evidence="7">RNA polymerase subunit sigma-24</fullName>
    </submittedName>
</protein>
<dbReference type="PANTHER" id="PTHR43133:SF46">
    <property type="entry name" value="RNA POLYMERASE SIGMA-70 FACTOR ECF SUBFAMILY"/>
    <property type="match status" value="1"/>
</dbReference>
<dbReference type="SUPFAM" id="SSF88659">
    <property type="entry name" value="Sigma3 and sigma4 domains of RNA polymerase sigma factors"/>
    <property type="match status" value="1"/>
</dbReference>
<sequence length="193" mass="22647">MRKMDIELVGNMQLDDVSAFDELYWKYHQPVYRNVIKLIKEPEVAEDILQEVFIRLWENRAKLDPTQSVAGWLFVISFNLSVNYTRKRMREQALHKSMFSSAQEQAADFQLYERQHKLLETAIAQLSPQKKKIVTLCKLEGKTYEEAANELNISRHTVKEYLSSAMVNLNDYIKSHAREKDCMLLLLAFMAIQ</sequence>
<dbReference type="RefSeq" id="WP_116849161.1">
    <property type="nucleotide sequence ID" value="NZ_QTJU01000010.1"/>
</dbReference>
<dbReference type="InterPro" id="IPR039425">
    <property type="entry name" value="RNA_pol_sigma-70-like"/>
</dbReference>
<dbReference type="GO" id="GO:0006352">
    <property type="term" value="P:DNA-templated transcription initiation"/>
    <property type="evidence" value="ECO:0007669"/>
    <property type="project" value="InterPro"/>
</dbReference>
<comment type="caution">
    <text evidence="7">The sequence shown here is derived from an EMBL/GenBank/DDBJ whole genome shotgun (WGS) entry which is preliminary data.</text>
</comment>
<dbReference type="PANTHER" id="PTHR43133">
    <property type="entry name" value="RNA POLYMERASE ECF-TYPE SIGMA FACTO"/>
    <property type="match status" value="1"/>
</dbReference>
<comment type="similarity">
    <text evidence="1">Belongs to the sigma-70 factor family. ECF subfamily.</text>
</comment>
<dbReference type="InterPro" id="IPR007627">
    <property type="entry name" value="RNA_pol_sigma70_r2"/>
</dbReference>
<evidence type="ECO:0000259" key="5">
    <source>
        <dbReference type="Pfam" id="PF04542"/>
    </source>
</evidence>
<feature type="domain" description="RNA polymerase sigma-70 region 2" evidence="5">
    <location>
        <begin position="23"/>
        <end position="90"/>
    </location>
</feature>
<keyword evidence="3" id="KW-0731">Sigma factor</keyword>
<accession>A0A3E1NE98</accession>
<dbReference type="OrthoDB" id="655312at2"/>
<dbReference type="Gene3D" id="1.10.10.10">
    <property type="entry name" value="Winged helix-like DNA-binding domain superfamily/Winged helix DNA-binding domain"/>
    <property type="match status" value="1"/>
</dbReference>
<dbReference type="CDD" id="cd06171">
    <property type="entry name" value="Sigma70_r4"/>
    <property type="match status" value="1"/>
</dbReference>
<dbReference type="InterPro" id="IPR014284">
    <property type="entry name" value="RNA_pol_sigma-70_dom"/>
</dbReference>
<organism evidence="7 8">
    <name type="scientific">Deminuibacter soli</name>
    <dbReference type="NCBI Taxonomy" id="2291815"/>
    <lineage>
        <taxon>Bacteria</taxon>
        <taxon>Pseudomonadati</taxon>
        <taxon>Bacteroidota</taxon>
        <taxon>Chitinophagia</taxon>
        <taxon>Chitinophagales</taxon>
        <taxon>Chitinophagaceae</taxon>
        <taxon>Deminuibacter</taxon>
    </lineage>
</organism>
<dbReference type="AlphaFoldDB" id="A0A3E1NE98"/>
<dbReference type="InterPro" id="IPR013249">
    <property type="entry name" value="RNA_pol_sigma70_r4_t2"/>
</dbReference>
<dbReference type="EMBL" id="QTJU01000010">
    <property type="protein sequence ID" value="RFM26289.1"/>
    <property type="molecule type" value="Genomic_DNA"/>
</dbReference>
<evidence type="ECO:0000259" key="6">
    <source>
        <dbReference type="Pfam" id="PF08281"/>
    </source>
</evidence>
<reference evidence="7 8" key="1">
    <citation type="submission" date="2018-08" db="EMBL/GenBank/DDBJ databases">
        <title>Chitinophagaceae sp. K23C18032701, a novel bacterium isolated from forest soil.</title>
        <authorList>
            <person name="Wang C."/>
        </authorList>
    </citation>
    <scope>NUCLEOTIDE SEQUENCE [LARGE SCALE GENOMIC DNA]</scope>
    <source>
        <strain evidence="7 8">K23C18032701</strain>
    </source>
</reference>
<keyword evidence="4" id="KW-0804">Transcription</keyword>